<evidence type="ECO:0000313" key="12">
    <source>
        <dbReference type="Proteomes" id="UP001363151"/>
    </source>
</evidence>
<comment type="similarity">
    <text evidence="2 10">Belongs to the mitochondrial carrier (TC 2.A.29) family.</text>
</comment>
<accession>A0ABR1FQB9</accession>
<dbReference type="PANTHER" id="PTHR45624:SF4">
    <property type="entry name" value="CONGESTED-LIKE TRACHEA PROTEIN-RELATED"/>
    <property type="match status" value="1"/>
</dbReference>
<comment type="caution">
    <text evidence="11">The sequence shown here is derived from an EMBL/GenBank/DDBJ whole genome shotgun (WGS) entry which is preliminary data.</text>
</comment>
<dbReference type="InterPro" id="IPR018108">
    <property type="entry name" value="MCP_transmembrane"/>
</dbReference>
<keyword evidence="6" id="KW-1133">Transmembrane helix</keyword>
<organism evidence="11 12">
    <name type="scientific">Aureococcus anophagefferens</name>
    <name type="common">Harmful bloom alga</name>
    <dbReference type="NCBI Taxonomy" id="44056"/>
    <lineage>
        <taxon>Eukaryota</taxon>
        <taxon>Sar</taxon>
        <taxon>Stramenopiles</taxon>
        <taxon>Ochrophyta</taxon>
        <taxon>Pelagophyceae</taxon>
        <taxon>Pelagomonadales</taxon>
        <taxon>Pelagomonadaceae</taxon>
        <taxon>Aureococcus</taxon>
    </lineage>
</organism>
<evidence type="ECO:0000256" key="4">
    <source>
        <dbReference type="ARBA" id="ARBA00022692"/>
    </source>
</evidence>
<evidence type="ECO:0000256" key="9">
    <source>
        <dbReference type="PROSITE-ProRule" id="PRU00282"/>
    </source>
</evidence>
<keyword evidence="5" id="KW-0677">Repeat</keyword>
<evidence type="ECO:0000256" key="5">
    <source>
        <dbReference type="ARBA" id="ARBA00022737"/>
    </source>
</evidence>
<keyword evidence="8 9" id="KW-0472">Membrane</keyword>
<proteinExistence type="inferred from homology"/>
<protein>
    <submittedName>
        <fullName evidence="11">Mitochondrial carrier protein</fullName>
    </submittedName>
</protein>
<keyword evidence="7" id="KW-0496">Mitochondrion</keyword>
<dbReference type="InterPro" id="IPR050567">
    <property type="entry name" value="Mitochondrial_Carrier"/>
</dbReference>
<dbReference type="Proteomes" id="UP001363151">
    <property type="component" value="Unassembled WGS sequence"/>
</dbReference>
<reference evidence="11 12" key="1">
    <citation type="submission" date="2024-03" db="EMBL/GenBank/DDBJ databases">
        <title>Aureococcus anophagefferens CCMP1851 and Kratosvirus quantuckense: Draft genome of a second virus-susceptible host strain in the model system.</title>
        <authorList>
            <person name="Chase E."/>
            <person name="Truchon A.R."/>
            <person name="Schepens W."/>
            <person name="Wilhelm S.W."/>
        </authorList>
    </citation>
    <scope>NUCLEOTIDE SEQUENCE [LARGE SCALE GENOMIC DNA]</scope>
    <source>
        <strain evidence="11 12">CCMP1851</strain>
    </source>
</reference>
<evidence type="ECO:0000256" key="6">
    <source>
        <dbReference type="ARBA" id="ARBA00022989"/>
    </source>
</evidence>
<dbReference type="InterPro" id="IPR023395">
    <property type="entry name" value="MCP_dom_sf"/>
</dbReference>
<dbReference type="EMBL" id="JBBJCI010000291">
    <property type="protein sequence ID" value="KAK7235651.1"/>
    <property type="molecule type" value="Genomic_DNA"/>
</dbReference>
<keyword evidence="3 10" id="KW-0813">Transport</keyword>
<keyword evidence="4 9" id="KW-0812">Transmembrane</keyword>
<dbReference type="Pfam" id="PF00153">
    <property type="entry name" value="Mito_carr"/>
    <property type="match status" value="3"/>
</dbReference>
<name>A0ABR1FQB9_AURAN</name>
<evidence type="ECO:0000256" key="8">
    <source>
        <dbReference type="ARBA" id="ARBA00023136"/>
    </source>
</evidence>
<evidence type="ECO:0000256" key="7">
    <source>
        <dbReference type="ARBA" id="ARBA00023128"/>
    </source>
</evidence>
<evidence type="ECO:0000256" key="10">
    <source>
        <dbReference type="RuleBase" id="RU000488"/>
    </source>
</evidence>
<comment type="subcellular location">
    <subcellularLocation>
        <location evidence="1">Mitochondrion membrane</location>
        <topology evidence="1">Multi-pass membrane protein</topology>
    </subcellularLocation>
</comment>
<keyword evidence="12" id="KW-1185">Reference proteome</keyword>
<evidence type="ECO:0000313" key="11">
    <source>
        <dbReference type="EMBL" id="KAK7235651.1"/>
    </source>
</evidence>
<sequence length="280" mass="29209">MGGSLRELVAGGAGGASMVVVGHPLDTVKVRMQASDGYRSALHCVIRTSRAEGPLALYKGMIMPLGATSAVFALCFSGYEHGKRLLGSGGAPSVREAALAGAFSALYTTPVQAPQELLKCRMQKATGRVTVRAAFGELWASGGLAALSRGFSVTLARDAAASAVYFATYVWTKRELARVPAFRGDDGRASFLGVFAAGAAAGVMNWVPAIPLDFLKTRYQVDPTYTGAFLGRRPVAAEVLAADGLRGVFRGTQAIFLRAVPANAACFGGYEACVRAFDTA</sequence>
<dbReference type="SUPFAM" id="SSF103506">
    <property type="entry name" value="Mitochondrial carrier"/>
    <property type="match status" value="1"/>
</dbReference>
<dbReference type="Gene3D" id="1.50.40.10">
    <property type="entry name" value="Mitochondrial carrier domain"/>
    <property type="match status" value="2"/>
</dbReference>
<evidence type="ECO:0000256" key="3">
    <source>
        <dbReference type="ARBA" id="ARBA00022448"/>
    </source>
</evidence>
<dbReference type="PANTHER" id="PTHR45624">
    <property type="entry name" value="MITOCHONDRIAL BASIC AMINO ACIDS TRANSPORTER-RELATED"/>
    <property type="match status" value="1"/>
</dbReference>
<gene>
    <name evidence="11" type="ORF">SO694_00066187</name>
</gene>
<feature type="repeat" description="Solcar" evidence="9">
    <location>
        <begin position="92"/>
        <end position="175"/>
    </location>
</feature>
<feature type="repeat" description="Solcar" evidence="9">
    <location>
        <begin position="2"/>
        <end position="85"/>
    </location>
</feature>
<evidence type="ECO:0000256" key="1">
    <source>
        <dbReference type="ARBA" id="ARBA00004225"/>
    </source>
</evidence>
<feature type="repeat" description="Solcar" evidence="9">
    <location>
        <begin position="189"/>
        <end position="276"/>
    </location>
</feature>
<dbReference type="PROSITE" id="PS50920">
    <property type="entry name" value="SOLCAR"/>
    <property type="match status" value="3"/>
</dbReference>
<evidence type="ECO:0000256" key="2">
    <source>
        <dbReference type="ARBA" id="ARBA00006375"/>
    </source>
</evidence>